<dbReference type="EMBL" id="FBWC01000041">
    <property type="protein sequence ID" value="CUX66998.1"/>
    <property type="molecule type" value="Genomic_DNA"/>
</dbReference>
<evidence type="ECO:0000256" key="3">
    <source>
        <dbReference type="ARBA" id="ARBA00023015"/>
    </source>
</evidence>
<dbReference type="InterPro" id="IPR015422">
    <property type="entry name" value="PyrdxlP-dep_Trfase_small"/>
</dbReference>
<dbReference type="InterPro" id="IPR000524">
    <property type="entry name" value="Tscrpt_reg_HTH_GntR"/>
</dbReference>
<dbReference type="PROSITE" id="PS50949">
    <property type="entry name" value="HTH_GNTR"/>
    <property type="match status" value="1"/>
</dbReference>
<dbReference type="SUPFAM" id="SSF53383">
    <property type="entry name" value="PLP-dependent transferases"/>
    <property type="match status" value="1"/>
</dbReference>
<dbReference type="GO" id="GO:0030170">
    <property type="term" value="F:pyridoxal phosphate binding"/>
    <property type="evidence" value="ECO:0007669"/>
    <property type="project" value="InterPro"/>
</dbReference>
<keyword evidence="2" id="KW-0663">Pyridoxal phosphate</keyword>
<dbReference type="InterPro" id="IPR015424">
    <property type="entry name" value="PyrdxlP-dep_Trfase"/>
</dbReference>
<reference evidence="7 8" key="1">
    <citation type="submission" date="2016-01" db="EMBL/GenBank/DDBJ databases">
        <authorList>
            <person name="Oliw E.H."/>
        </authorList>
    </citation>
    <scope>NUCLEOTIDE SEQUENCE [LARGE SCALE GENOMIC DNA]</scope>
    <source>
        <strain evidence="7 8">Kerr 14</strain>
    </source>
</reference>
<sequence length="458" mass="49252">MKTALAAKDIQWLTSQFSDCSAHGIHKRMVQLIREGYLLGGSPLPTVRDFARGLGVSTGSVAEAWSRLREDKLILTNRRGGSSVAVSDIQRSGTAKSSASLEWFSVDLAQGLADPALQPQLGPALMASLASDALHAPENEAISEALVAAAMPTLPFKPEAWCASGGGTEGALLAFEAATNRGDVVAVEEPTSPRILEALKSLEVTAVPVLCDKEGPLPDSLKEAFRYKPSAFIYQPRAQVPIGHRVSDRRIKELAEVLLTYGPEVVVVEDDNLGPVAMLDVPSIGLYIPERVLHVRAYCKTYGVDLRTSIIAGSSKLVDRARQVRSHGTAMTSRILQNAVAFLIADKETDAAIDLARRRYAQRRQRLHDGLRTRGMPAIDSADGFGIWLPVADEVTALLNLASFGVSVGAGSKYFTTPSSLGHLRIATSRLPDDPQAIDHLSEIFLKASLGGRRLGYE</sequence>
<dbReference type="InterPro" id="IPR036388">
    <property type="entry name" value="WH-like_DNA-bd_sf"/>
</dbReference>
<evidence type="ECO:0000259" key="6">
    <source>
        <dbReference type="PROSITE" id="PS50949"/>
    </source>
</evidence>
<evidence type="ECO:0000313" key="7">
    <source>
        <dbReference type="EMBL" id="CUX66998.1"/>
    </source>
</evidence>
<dbReference type="InterPro" id="IPR051446">
    <property type="entry name" value="HTH_trans_reg/aminotransferase"/>
</dbReference>
<dbReference type="Gene3D" id="3.40.640.10">
    <property type="entry name" value="Type I PLP-dependent aspartate aminotransferase-like (Major domain)"/>
    <property type="match status" value="1"/>
</dbReference>
<dbReference type="GO" id="GO:0008483">
    <property type="term" value="F:transaminase activity"/>
    <property type="evidence" value="ECO:0007669"/>
    <property type="project" value="UniProtKB-KW"/>
</dbReference>
<dbReference type="PANTHER" id="PTHR46577:SF1">
    <property type="entry name" value="HTH-TYPE TRANSCRIPTIONAL REGULATORY PROTEIN GABR"/>
    <property type="match status" value="1"/>
</dbReference>
<keyword evidence="7" id="KW-0808">Transferase</keyword>
<dbReference type="Pfam" id="PF00392">
    <property type="entry name" value="GntR"/>
    <property type="match status" value="1"/>
</dbReference>
<keyword evidence="3" id="KW-0805">Transcription regulation</keyword>
<dbReference type="Proteomes" id="UP000191897">
    <property type="component" value="Unassembled WGS sequence"/>
</dbReference>
<evidence type="ECO:0000256" key="5">
    <source>
        <dbReference type="ARBA" id="ARBA00023163"/>
    </source>
</evidence>
<dbReference type="Gene3D" id="1.10.10.10">
    <property type="entry name" value="Winged helix-like DNA-binding domain superfamily/Winged helix DNA-binding domain"/>
    <property type="match status" value="1"/>
</dbReference>
<dbReference type="GO" id="GO:0003677">
    <property type="term" value="F:DNA binding"/>
    <property type="evidence" value="ECO:0007669"/>
    <property type="project" value="UniProtKB-KW"/>
</dbReference>
<evidence type="ECO:0000256" key="4">
    <source>
        <dbReference type="ARBA" id="ARBA00023125"/>
    </source>
</evidence>
<dbReference type="RefSeq" id="WP_080867887.1">
    <property type="nucleotide sequence ID" value="NZ_LT009733.1"/>
</dbReference>
<protein>
    <submittedName>
        <fullName evidence="7">Transcriptional regulator with HTH domain and aminotransferase domain</fullName>
    </submittedName>
</protein>
<keyword evidence="5" id="KW-0804">Transcription</keyword>
<gene>
    <name evidence="7" type="ORF">AGR4C_pb20038</name>
</gene>
<dbReference type="InterPro" id="IPR036390">
    <property type="entry name" value="WH_DNA-bd_sf"/>
</dbReference>
<keyword evidence="7" id="KW-0032">Aminotransferase</keyword>
<evidence type="ECO:0000256" key="2">
    <source>
        <dbReference type="ARBA" id="ARBA00022898"/>
    </source>
</evidence>
<name>A0A1S7SDI6_AGRTU</name>
<accession>A0A1S7SDI6</accession>
<organism evidence="7 8">
    <name type="scientific">Agrobacterium tumefaciens str. Kerr 14</name>
    <dbReference type="NCBI Taxonomy" id="1183424"/>
    <lineage>
        <taxon>Bacteria</taxon>
        <taxon>Pseudomonadati</taxon>
        <taxon>Pseudomonadota</taxon>
        <taxon>Alphaproteobacteria</taxon>
        <taxon>Hyphomicrobiales</taxon>
        <taxon>Rhizobiaceae</taxon>
        <taxon>Rhizobium/Agrobacterium group</taxon>
        <taxon>Agrobacterium</taxon>
        <taxon>Agrobacterium tumefaciens complex</taxon>
    </lineage>
</organism>
<dbReference type="SUPFAM" id="SSF46785">
    <property type="entry name" value="Winged helix' DNA-binding domain"/>
    <property type="match status" value="1"/>
</dbReference>
<dbReference type="Gene3D" id="3.90.1150.10">
    <property type="entry name" value="Aspartate Aminotransferase, domain 1"/>
    <property type="match status" value="1"/>
</dbReference>
<dbReference type="InterPro" id="IPR004839">
    <property type="entry name" value="Aminotransferase_I/II_large"/>
</dbReference>
<evidence type="ECO:0000313" key="8">
    <source>
        <dbReference type="Proteomes" id="UP000191897"/>
    </source>
</evidence>
<dbReference type="InterPro" id="IPR015421">
    <property type="entry name" value="PyrdxlP-dep_Trfase_major"/>
</dbReference>
<keyword evidence="4" id="KW-0238">DNA-binding</keyword>
<dbReference type="AlphaFoldDB" id="A0A1S7SDI6"/>
<dbReference type="PANTHER" id="PTHR46577">
    <property type="entry name" value="HTH-TYPE TRANSCRIPTIONAL REGULATORY PROTEIN GABR"/>
    <property type="match status" value="1"/>
</dbReference>
<dbReference type="SMART" id="SM00345">
    <property type="entry name" value="HTH_GNTR"/>
    <property type="match status" value="1"/>
</dbReference>
<dbReference type="GO" id="GO:0003700">
    <property type="term" value="F:DNA-binding transcription factor activity"/>
    <property type="evidence" value="ECO:0007669"/>
    <property type="project" value="InterPro"/>
</dbReference>
<proteinExistence type="inferred from homology"/>
<feature type="domain" description="HTH gntR-type" evidence="6">
    <location>
        <begin position="19"/>
        <end position="87"/>
    </location>
</feature>
<evidence type="ECO:0000256" key="1">
    <source>
        <dbReference type="ARBA" id="ARBA00005384"/>
    </source>
</evidence>
<comment type="similarity">
    <text evidence="1">In the C-terminal section; belongs to the class-I pyridoxal-phosphate-dependent aminotransferase family.</text>
</comment>
<dbReference type="Pfam" id="PF00155">
    <property type="entry name" value="Aminotran_1_2"/>
    <property type="match status" value="1"/>
</dbReference>